<dbReference type="AlphaFoldDB" id="A0A3A9Y9K5"/>
<accession>A0A3A9Y9K5</accession>
<evidence type="ECO:0000313" key="2">
    <source>
        <dbReference type="Proteomes" id="UP000275865"/>
    </source>
</evidence>
<gene>
    <name evidence="1" type="ORF">D7044_09685</name>
</gene>
<sequence>MSDSWLPTLRTATPEEGFQLAIKLSRIGVKMTQPSAEVRERLRPEYAENADSLIASSQVIALNFQTVAQANDFWRS</sequence>
<dbReference type="Gene3D" id="6.10.80.10">
    <property type="entry name" value="Hexameric tyrosine-coordinated heme protein (HTHP)"/>
    <property type="match status" value="1"/>
</dbReference>
<keyword evidence="1" id="KW-0560">Oxidoreductase</keyword>
<keyword evidence="1" id="KW-0575">Peroxidase</keyword>
<comment type="caution">
    <text evidence="1">The sequence shown here is derived from an EMBL/GenBank/DDBJ whole genome shotgun (WGS) entry which is preliminary data.</text>
</comment>
<evidence type="ECO:0000313" key="1">
    <source>
        <dbReference type="EMBL" id="RKN33958.1"/>
    </source>
</evidence>
<protein>
    <submittedName>
        <fullName evidence="1">Peroxidase</fullName>
    </submittedName>
</protein>
<dbReference type="GO" id="GO:0004601">
    <property type="term" value="F:peroxidase activity"/>
    <property type="evidence" value="ECO:0007669"/>
    <property type="project" value="UniProtKB-KW"/>
</dbReference>
<dbReference type="InterPro" id="IPR021111">
    <property type="entry name" value="Hexamer_Tyr-coord_heme_pr_HTHP"/>
</dbReference>
<dbReference type="InterPro" id="IPR038125">
    <property type="entry name" value="HTHP_sf"/>
</dbReference>
<dbReference type="EMBL" id="RAZT01000004">
    <property type="protein sequence ID" value="RKN33958.1"/>
    <property type="molecule type" value="Genomic_DNA"/>
</dbReference>
<name>A0A3A9Y9K5_9ACTN</name>
<organism evidence="1 2">
    <name type="scientific">Micromonospora musae</name>
    <dbReference type="NCBI Taxonomy" id="1894970"/>
    <lineage>
        <taxon>Bacteria</taxon>
        <taxon>Bacillati</taxon>
        <taxon>Actinomycetota</taxon>
        <taxon>Actinomycetes</taxon>
        <taxon>Micromonosporales</taxon>
        <taxon>Micromonosporaceae</taxon>
        <taxon>Micromonospora</taxon>
    </lineage>
</organism>
<dbReference type="Pfam" id="PF11534">
    <property type="entry name" value="HTHP"/>
    <property type="match status" value="1"/>
</dbReference>
<reference evidence="1 2" key="1">
    <citation type="submission" date="2018-09" db="EMBL/GenBank/DDBJ databases">
        <title>Micromonospora sp. nov. MS1-9, isolated from a root of Musa sp.</title>
        <authorList>
            <person name="Kuncharoen N."/>
            <person name="Kudo T."/>
            <person name="Ohkuma M."/>
            <person name="Yuki M."/>
            <person name="Tanasupawat S."/>
        </authorList>
    </citation>
    <scope>NUCLEOTIDE SEQUENCE [LARGE SCALE GENOMIC DNA]</scope>
    <source>
        <strain evidence="1 2">MS1-9</strain>
    </source>
</reference>
<dbReference type="Proteomes" id="UP000275865">
    <property type="component" value="Unassembled WGS sequence"/>
</dbReference>
<dbReference type="RefSeq" id="WP_120688591.1">
    <property type="nucleotide sequence ID" value="NZ_RAZT01000004.1"/>
</dbReference>
<proteinExistence type="predicted"/>